<proteinExistence type="predicted"/>
<evidence type="ECO:0000256" key="1">
    <source>
        <dbReference type="SAM" id="Phobius"/>
    </source>
</evidence>
<feature type="transmembrane region" description="Helical" evidence="1">
    <location>
        <begin position="6"/>
        <end position="23"/>
    </location>
</feature>
<reference evidence="2" key="1">
    <citation type="submission" date="2015-10" db="EMBL/GenBank/DDBJ databases">
        <authorList>
            <person name="Gilbert D.G."/>
        </authorList>
    </citation>
    <scope>NUCLEOTIDE SEQUENCE</scope>
</reference>
<dbReference type="EMBL" id="FAXC01000249">
    <property type="protein sequence ID" value="CUV09440.1"/>
    <property type="molecule type" value="Genomic_DNA"/>
</dbReference>
<accession>A0A160VFK8</accession>
<keyword evidence="1" id="KW-0472">Membrane</keyword>
<evidence type="ECO:0000313" key="2">
    <source>
        <dbReference type="EMBL" id="CUV09440.1"/>
    </source>
</evidence>
<dbReference type="AlphaFoldDB" id="A0A160VFK8"/>
<sequence length="77" mass="8842">MKQYLMGMLTGSIMVTSIFFFMGQTNYNLKSWEARPEKSNDEIYSLLKDIQVNIQDGINCEGGYVEYVTRGIKVDCD</sequence>
<name>A0A160VFK8_9ZZZZ</name>
<keyword evidence="1" id="KW-0812">Transmembrane</keyword>
<protein>
    <submittedName>
        <fullName evidence="2">Uncharacterized protein</fullName>
    </submittedName>
</protein>
<keyword evidence="1" id="KW-1133">Transmembrane helix</keyword>
<gene>
    <name evidence="2" type="ORF">MGWOODY_Mmi2049</name>
</gene>
<organism evidence="2">
    <name type="scientific">hydrothermal vent metagenome</name>
    <dbReference type="NCBI Taxonomy" id="652676"/>
    <lineage>
        <taxon>unclassified sequences</taxon>
        <taxon>metagenomes</taxon>
        <taxon>ecological metagenomes</taxon>
    </lineage>
</organism>